<sequence length="348" mass="39520">MFNSGFFMHCLNRNYLTEMRRLILLVALPMVFFSCEKDEVEQPKVPEEPKVPVEQIRVEDCEKCIVLAEQLKNRVAIVDLTSKNIIWEWSAAESNVLTPHLSWFNLPDEAKPVYGGKYILLTASGGGVALVRIKDKKTLFYANAGGNPHSAELLPDGNIVTSSSTGNKLTLFKVDTLTYPDQGYRRTMFIEDGHNVVWDRQRQRLWATSNSTLKAFSYNNNCSQPGLTEVVSIAVPGPGTHPHDLFPVYGEDALWMSTTTNVYKFNIQAASFLLQATPLQSAIKSISSGPPGWPILLMQPKLQYWSDEVKDEHGRRIFQQNDLKIYKARWLVKNDFSYPDNHVFRQCD</sequence>
<dbReference type="InterPro" id="IPR045383">
    <property type="entry name" value="DUF6528"/>
</dbReference>
<dbReference type="EMBL" id="RJJE01000011">
    <property type="protein sequence ID" value="RNI28905.1"/>
    <property type="molecule type" value="Genomic_DNA"/>
</dbReference>
<dbReference type="Proteomes" id="UP000271010">
    <property type="component" value="Unassembled WGS sequence"/>
</dbReference>
<keyword evidence="2" id="KW-1185">Reference proteome</keyword>
<evidence type="ECO:0000313" key="1">
    <source>
        <dbReference type="EMBL" id="RNI28905.1"/>
    </source>
</evidence>
<dbReference type="Pfam" id="PF20138">
    <property type="entry name" value="DUF6528"/>
    <property type="match status" value="1"/>
</dbReference>
<dbReference type="AlphaFoldDB" id="A0A3M9MUM6"/>
<dbReference type="Gene3D" id="2.130.10.10">
    <property type="entry name" value="YVTN repeat-like/Quinoprotein amine dehydrogenase"/>
    <property type="match status" value="1"/>
</dbReference>
<gene>
    <name evidence="1" type="ORF">EFA69_12730</name>
</gene>
<name>A0A3M9MUM6_9BACT</name>
<dbReference type="SUPFAM" id="SSF75011">
    <property type="entry name" value="3-carboxy-cis,cis-mucoante lactonizing enzyme"/>
    <property type="match status" value="1"/>
</dbReference>
<evidence type="ECO:0008006" key="3">
    <source>
        <dbReference type="Google" id="ProtNLM"/>
    </source>
</evidence>
<proteinExistence type="predicted"/>
<dbReference type="InterPro" id="IPR015943">
    <property type="entry name" value="WD40/YVTN_repeat-like_dom_sf"/>
</dbReference>
<accession>A0A3M9MUM6</accession>
<dbReference type="RefSeq" id="WP_123133511.1">
    <property type="nucleotide sequence ID" value="NZ_RJJE01000011.1"/>
</dbReference>
<protein>
    <recommendedName>
        <fullName evidence="3">SMP-30/Gluconolactonase/LRE-like region domain-containing protein</fullName>
    </recommendedName>
</protein>
<evidence type="ECO:0000313" key="2">
    <source>
        <dbReference type="Proteomes" id="UP000271010"/>
    </source>
</evidence>
<organism evidence="1 2">
    <name type="scientific">Rufibacter immobilis</name>
    <dbReference type="NCBI Taxonomy" id="1348778"/>
    <lineage>
        <taxon>Bacteria</taxon>
        <taxon>Pseudomonadati</taxon>
        <taxon>Bacteroidota</taxon>
        <taxon>Cytophagia</taxon>
        <taxon>Cytophagales</taxon>
        <taxon>Hymenobacteraceae</taxon>
        <taxon>Rufibacter</taxon>
    </lineage>
</organism>
<comment type="caution">
    <text evidence="1">The sequence shown here is derived from an EMBL/GenBank/DDBJ whole genome shotgun (WGS) entry which is preliminary data.</text>
</comment>
<reference evidence="1 2" key="1">
    <citation type="submission" date="2018-11" db="EMBL/GenBank/DDBJ databases">
        <title>Rufibacter latericius sp. nov., isolated from water in Baiyang Lake.</title>
        <authorList>
            <person name="Yang Y."/>
        </authorList>
    </citation>
    <scope>NUCLEOTIDE SEQUENCE [LARGE SCALE GENOMIC DNA]</scope>
    <source>
        <strain evidence="1 2">MCC P1</strain>
    </source>
</reference>